<dbReference type="RefSeq" id="WP_258866891.1">
    <property type="nucleotide sequence ID" value="NZ_UFSW01000001.1"/>
</dbReference>
<evidence type="ECO:0000256" key="2">
    <source>
        <dbReference type="ARBA" id="ARBA00007118"/>
    </source>
</evidence>
<evidence type="ECO:0000256" key="5">
    <source>
        <dbReference type="ARBA" id="ARBA00022857"/>
    </source>
</evidence>
<accession>A0A380X5D9</accession>
<keyword evidence="3" id="KW-0285">Flavoprotein</keyword>
<dbReference type="GO" id="GO:0046256">
    <property type="term" value="P:2,4,6-trinitrotoluene catabolic process"/>
    <property type="evidence" value="ECO:0007669"/>
    <property type="project" value="TreeGrafter"/>
</dbReference>
<keyword evidence="7" id="KW-0520">NAD</keyword>
<evidence type="ECO:0000256" key="7">
    <source>
        <dbReference type="ARBA" id="ARBA00023027"/>
    </source>
</evidence>
<gene>
    <name evidence="9" type="primary">yfkO</name>
    <name evidence="9" type="ORF">NCTC10926_01471</name>
</gene>
<dbReference type="GO" id="GO:0046857">
    <property type="term" value="F:oxidoreductase activity, acting on other nitrogenous compounds as donors, with NAD or NADP as acceptor"/>
    <property type="evidence" value="ECO:0007669"/>
    <property type="project" value="TreeGrafter"/>
</dbReference>
<dbReference type="Gene3D" id="3.40.109.10">
    <property type="entry name" value="NADH Oxidase"/>
    <property type="match status" value="1"/>
</dbReference>
<evidence type="ECO:0000259" key="8">
    <source>
        <dbReference type="Pfam" id="PF00881"/>
    </source>
</evidence>
<evidence type="ECO:0000256" key="6">
    <source>
        <dbReference type="ARBA" id="ARBA00023002"/>
    </source>
</evidence>
<keyword evidence="5" id="KW-0521">NADP</keyword>
<evidence type="ECO:0000256" key="3">
    <source>
        <dbReference type="ARBA" id="ARBA00022630"/>
    </source>
</evidence>
<sequence>MTISKQQILDAYHFRHACKQYDPSKKISDEDFRFILETARLSPSSFGFEPWKFLVIENQHIKELIRDNAWGAKDKVMDCSHFVVILVRQPQTLLADGDYVPHMMRDVHHIPEEALKMRQNFYRTFTESDFGLTQDPVAFYNWACRQSYIALGNMLTSAAMIGIDSTPIEGFPLEKMNDLFVAEGLYNAEEYKLSVMAAFGYRLNEPREKMICTPKVGLNNQLIKVQIFYD</sequence>
<dbReference type="InterPro" id="IPR050627">
    <property type="entry name" value="Nitroreductase/BluB"/>
</dbReference>
<dbReference type="InterPro" id="IPR029479">
    <property type="entry name" value="Nitroreductase"/>
</dbReference>
<protein>
    <submittedName>
        <fullName evidence="9">NAD(P)H nitroreductase yfkO</fullName>
        <ecNumber evidence="9">1.-.-.-</ecNumber>
    </submittedName>
</protein>
<comment type="cofactor">
    <cofactor evidence="1">
        <name>FMN</name>
        <dbReference type="ChEBI" id="CHEBI:58210"/>
    </cofactor>
</comment>
<dbReference type="GO" id="GO:0005829">
    <property type="term" value="C:cytosol"/>
    <property type="evidence" value="ECO:0007669"/>
    <property type="project" value="TreeGrafter"/>
</dbReference>
<dbReference type="SUPFAM" id="SSF55469">
    <property type="entry name" value="FMN-dependent nitroreductase-like"/>
    <property type="match status" value="1"/>
</dbReference>
<dbReference type="AlphaFoldDB" id="A0A380X5D9"/>
<keyword evidence="6 9" id="KW-0560">Oxidoreductase</keyword>
<evidence type="ECO:0000256" key="1">
    <source>
        <dbReference type="ARBA" id="ARBA00001917"/>
    </source>
</evidence>
<reference evidence="9 10" key="1">
    <citation type="submission" date="2018-06" db="EMBL/GenBank/DDBJ databases">
        <authorList>
            <consortium name="Pathogen Informatics"/>
            <person name="Doyle S."/>
        </authorList>
    </citation>
    <scope>NUCLEOTIDE SEQUENCE [LARGE SCALE GENOMIC DNA]</scope>
    <source>
        <strain evidence="9 10">NCTC10926</strain>
    </source>
</reference>
<organism evidence="9 10">
    <name type="scientific">Avibacterium paragallinarum</name>
    <name type="common">Haemophilus gallinarum</name>
    <dbReference type="NCBI Taxonomy" id="728"/>
    <lineage>
        <taxon>Bacteria</taxon>
        <taxon>Pseudomonadati</taxon>
        <taxon>Pseudomonadota</taxon>
        <taxon>Gammaproteobacteria</taxon>
        <taxon>Pasteurellales</taxon>
        <taxon>Pasteurellaceae</taxon>
        <taxon>Avibacterium</taxon>
    </lineage>
</organism>
<dbReference type="CDD" id="cd02149">
    <property type="entry name" value="NfsB-like"/>
    <property type="match status" value="1"/>
</dbReference>
<keyword evidence="4" id="KW-0288">FMN</keyword>
<comment type="similarity">
    <text evidence="2">Belongs to the nitroreductase family.</text>
</comment>
<proteinExistence type="inferred from homology"/>
<dbReference type="InterPro" id="IPR000415">
    <property type="entry name" value="Nitroreductase-like"/>
</dbReference>
<evidence type="ECO:0000313" key="10">
    <source>
        <dbReference type="Proteomes" id="UP000254620"/>
    </source>
</evidence>
<dbReference type="InterPro" id="IPR033878">
    <property type="entry name" value="NfsB-like"/>
</dbReference>
<dbReference type="EMBL" id="UFSW01000001">
    <property type="protein sequence ID" value="SUU98063.1"/>
    <property type="molecule type" value="Genomic_DNA"/>
</dbReference>
<dbReference type="Pfam" id="PF00881">
    <property type="entry name" value="Nitroreductase"/>
    <property type="match status" value="1"/>
</dbReference>
<name>A0A380X5D9_AVIPA</name>
<dbReference type="Proteomes" id="UP000254620">
    <property type="component" value="Unassembled WGS sequence"/>
</dbReference>
<evidence type="ECO:0000256" key="4">
    <source>
        <dbReference type="ARBA" id="ARBA00022643"/>
    </source>
</evidence>
<dbReference type="EC" id="1.-.-.-" evidence="9"/>
<dbReference type="PANTHER" id="PTHR23026:SF125">
    <property type="entry name" value="OXYGEN-INSENSITIVE NAD(P)H NITROREDUCTASE"/>
    <property type="match status" value="1"/>
</dbReference>
<dbReference type="PANTHER" id="PTHR23026">
    <property type="entry name" value="NADPH NITROREDUCTASE"/>
    <property type="match status" value="1"/>
</dbReference>
<evidence type="ECO:0000313" key="9">
    <source>
        <dbReference type="EMBL" id="SUU98063.1"/>
    </source>
</evidence>
<feature type="domain" description="Nitroreductase" evidence="8">
    <location>
        <begin position="14"/>
        <end position="201"/>
    </location>
</feature>